<gene>
    <name evidence="1" type="ORF">F2Q69_00017635</name>
</gene>
<protein>
    <submittedName>
        <fullName evidence="1">Uncharacterized protein</fullName>
    </submittedName>
</protein>
<name>A0A8S9QUT8_BRACR</name>
<sequence>MKLSSGETFIEQLDLGVAVKTEIRGNPFDGPDDNPACDGRRDRAELFRRVLSTDMASRPDRAPTKATEAVVGQFLSRQDSDNF</sequence>
<accession>A0A8S9QUT8</accession>
<evidence type="ECO:0000313" key="2">
    <source>
        <dbReference type="Proteomes" id="UP000712600"/>
    </source>
</evidence>
<dbReference type="AlphaFoldDB" id="A0A8S9QUT8"/>
<organism evidence="1 2">
    <name type="scientific">Brassica cretica</name>
    <name type="common">Mustard</name>
    <dbReference type="NCBI Taxonomy" id="69181"/>
    <lineage>
        <taxon>Eukaryota</taxon>
        <taxon>Viridiplantae</taxon>
        <taxon>Streptophyta</taxon>
        <taxon>Embryophyta</taxon>
        <taxon>Tracheophyta</taxon>
        <taxon>Spermatophyta</taxon>
        <taxon>Magnoliopsida</taxon>
        <taxon>eudicotyledons</taxon>
        <taxon>Gunneridae</taxon>
        <taxon>Pentapetalae</taxon>
        <taxon>rosids</taxon>
        <taxon>malvids</taxon>
        <taxon>Brassicales</taxon>
        <taxon>Brassicaceae</taxon>
        <taxon>Brassiceae</taxon>
        <taxon>Brassica</taxon>
    </lineage>
</organism>
<comment type="caution">
    <text evidence="1">The sequence shown here is derived from an EMBL/GenBank/DDBJ whole genome shotgun (WGS) entry which is preliminary data.</text>
</comment>
<dbReference type="Proteomes" id="UP000712600">
    <property type="component" value="Unassembled WGS sequence"/>
</dbReference>
<dbReference type="EMBL" id="QGKX02000996">
    <property type="protein sequence ID" value="KAF3554110.1"/>
    <property type="molecule type" value="Genomic_DNA"/>
</dbReference>
<reference evidence="1" key="1">
    <citation type="submission" date="2019-12" db="EMBL/GenBank/DDBJ databases">
        <title>Genome sequencing and annotation of Brassica cretica.</title>
        <authorList>
            <person name="Studholme D.J."/>
            <person name="Sarris P."/>
        </authorList>
    </citation>
    <scope>NUCLEOTIDE SEQUENCE</scope>
    <source>
        <strain evidence="1">PFS-109/04</strain>
        <tissue evidence="1">Leaf</tissue>
    </source>
</reference>
<evidence type="ECO:0000313" key="1">
    <source>
        <dbReference type="EMBL" id="KAF3554110.1"/>
    </source>
</evidence>
<proteinExistence type="predicted"/>